<dbReference type="Pfam" id="PF19803">
    <property type="entry name" value="DUF6286"/>
    <property type="match status" value="1"/>
</dbReference>
<evidence type="ECO:0000313" key="4">
    <source>
        <dbReference type="Proteomes" id="UP000186096"/>
    </source>
</evidence>
<reference evidence="4" key="1">
    <citation type="submission" date="2017-01" db="EMBL/GenBank/DDBJ databases">
        <authorList>
            <person name="Varghese N."/>
            <person name="Submissions S."/>
        </authorList>
    </citation>
    <scope>NUCLEOTIDE SEQUENCE [LARGE SCALE GENOMIC DNA]</scope>
    <source>
        <strain evidence="4">ATCC 12950</strain>
    </source>
</reference>
<sequence>MTEGRGPSERVPRFVPMRGFGAGGAGRAFRPSRGLPAAVAALALLAVGGLTAVHVVSALLGLPVRLVPYEQWARWASTAAWNDGRTLAVASALALIGLALILIALVPGRGRMIALRTGDPDLVVGLPRRALARALSARANEVDGVRAAGARMRGWHADVSVRTDLRDTTALGERVRAAVEDELARLAPAHHVSLNLRVRGPS</sequence>
<keyword evidence="1" id="KW-0812">Transmembrane</keyword>
<evidence type="ECO:0000313" key="3">
    <source>
        <dbReference type="EMBL" id="SIS09746.1"/>
    </source>
</evidence>
<keyword evidence="4" id="KW-1185">Reference proteome</keyword>
<protein>
    <recommendedName>
        <fullName evidence="2">DUF6286 domain-containing protein</fullName>
    </recommendedName>
</protein>
<feature type="transmembrane region" description="Helical" evidence="1">
    <location>
        <begin position="86"/>
        <end position="106"/>
    </location>
</feature>
<dbReference type="AlphaFoldDB" id="A0A1N7GB56"/>
<dbReference type="EMBL" id="FTNI01000027">
    <property type="protein sequence ID" value="SIS09746.1"/>
    <property type="molecule type" value="Genomic_DNA"/>
</dbReference>
<dbReference type="Proteomes" id="UP000186096">
    <property type="component" value="Unassembled WGS sequence"/>
</dbReference>
<keyword evidence="1" id="KW-1133">Transmembrane helix</keyword>
<dbReference type="InterPro" id="IPR046253">
    <property type="entry name" value="DUF6286"/>
</dbReference>
<accession>A0A1N7GB56</accession>
<dbReference type="STRING" id="58117.SAMN05421833_12752"/>
<feature type="domain" description="DUF6286" evidence="2">
    <location>
        <begin position="95"/>
        <end position="199"/>
    </location>
</feature>
<feature type="transmembrane region" description="Helical" evidence="1">
    <location>
        <begin position="37"/>
        <end position="66"/>
    </location>
</feature>
<gene>
    <name evidence="3" type="ORF">SAMN05421833_12752</name>
</gene>
<evidence type="ECO:0000256" key="1">
    <source>
        <dbReference type="SAM" id="Phobius"/>
    </source>
</evidence>
<name>A0A1N7GB56_9ACTN</name>
<organism evidence="3 4">
    <name type="scientific">Microbispora rosea</name>
    <dbReference type="NCBI Taxonomy" id="58117"/>
    <lineage>
        <taxon>Bacteria</taxon>
        <taxon>Bacillati</taxon>
        <taxon>Actinomycetota</taxon>
        <taxon>Actinomycetes</taxon>
        <taxon>Streptosporangiales</taxon>
        <taxon>Streptosporangiaceae</taxon>
        <taxon>Microbispora</taxon>
    </lineage>
</organism>
<evidence type="ECO:0000259" key="2">
    <source>
        <dbReference type="Pfam" id="PF19803"/>
    </source>
</evidence>
<proteinExistence type="predicted"/>
<keyword evidence="1" id="KW-0472">Membrane</keyword>